<feature type="compositionally biased region" description="Basic and acidic residues" evidence="1">
    <location>
        <begin position="216"/>
        <end position="234"/>
    </location>
</feature>
<dbReference type="GO" id="GO:0003824">
    <property type="term" value="F:catalytic activity"/>
    <property type="evidence" value="ECO:0007669"/>
    <property type="project" value="InterPro"/>
</dbReference>
<dbReference type="PANTHER" id="PTHR33710">
    <property type="entry name" value="BNAC02G09200D PROTEIN"/>
    <property type="match status" value="1"/>
</dbReference>
<dbReference type="Pfam" id="PF03372">
    <property type="entry name" value="Exo_endo_phos"/>
    <property type="match status" value="1"/>
</dbReference>
<dbReference type="Gene3D" id="3.60.10.10">
    <property type="entry name" value="Endonuclease/exonuclease/phosphatase"/>
    <property type="match status" value="1"/>
</dbReference>
<reference evidence="3" key="2">
    <citation type="submission" date="2008-12" db="EMBL/GenBank/DDBJ databases">
        <title>Improved gene annotation of the rice (Oryza sativa) genomes.</title>
        <authorList>
            <person name="Wang J."/>
            <person name="Li R."/>
            <person name="Fan W."/>
            <person name="Huang Q."/>
            <person name="Zhang J."/>
            <person name="Zhou Y."/>
            <person name="Hu Y."/>
            <person name="Zi S."/>
            <person name="Li J."/>
            <person name="Ni P."/>
            <person name="Zheng H."/>
            <person name="Zhang Y."/>
            <person name="Zhao M."/>
            <person name="Hao Q."/>
            <person name="McDermott J."/>
            <person name="Samudrala R."/>
            <person name="Kristiansen K."/>
            <person name="Wong G.K.-S."/>
        </authorList>
    </citation>
    <scope>NUCLEOTIDE SEQUENCE</scope>
</reference>
<dbReference type="AlphaFoldDB" id="B9EX91"/>
<dbReference type="InterPro" id="IPR005135">
    <property type="entry name" value="Endo/exonuclease/phosphatase"/>
</dbReference>
<feature type="region of interest" description="Disordered" evidence="1">
    <location>
        <begin position="207"/>
        <end position="234"/>
    </location>
</feature>
<dbReference type="SUPFAM" id="SSF56219">
    <property type="entry name" value="DNase I-like"/>
    <property type="match status" value="1"/>
</dbReference>
<evidence type="ECO:0000259" key="2">
    <source>
        <dbReference type="Pfam" id="PF03372"/>
    </source>
</evidence>
<sequence>MDAGKDVQVRGLIDGRTGVGENDEIGLLAGELGATIDQTLKGQRYNVKGLFEEMSTAWGLHETRRTRDLGENKFLIEFGCEADLKRVINGGPWKHKGDALIVVPYDGIVRPLEVVIDSIPLWVRRIGHAERECPEEGMSDNPVSRARGGTPANLGVRKDDEAVTELVKDDMCGADEILGKSVQQMQVEDIGPSLNLVARGPCSRERVSMSSDYGLSDDKADEPDAKDTSEDSSEAHAMLKEALVPDLDEGKLQQLRWRLGLKHFLSMKGEGSGGGIALFWDETITVDLLSMSNMYIDVLIRNPGDGFLWRCTFVYGEPKTTDRHLMWELIRRIKPVSNALWLMMGDFNETLWSFEQFSARRRPEKQMMDFREVLSHCDLHDIGFLGRPWTYDNGQRGDRNVKVRLDRAVASPSWSNHFSEAKLLHLVSPRSDHCPILLCLTKRSSTPTNVFRYEIMWEREESLSEVIKLA</sequence>
<protein>
    <recommendedName>
        <fullName evidence="2">Endonuclease/exonuclease/phosphatase domain-containing protein</fullName>
    </recommendedName>
</protein>
<dbReference type="EMBL" id="CM000138">
    <property type="protein sequence ID" value="EEE54704.1"/>
    <property type="molecule type" value="Genomic_DNA"/>
</dbReference>
<accession>B9EX91</accession>
<organism evidence="3">
    <name type="scientific">Oryza sativa subsp. japonica</name>
    <name type="common">Rice</name>
    <dbReference type="NCBI Taxonomy" id="39947"/>
    <lineage>
        <taxon>Eukaryota</taxon>
        <taxon>Viridiplantae</taxon>
        <taxon>Streptophyta</taxon>
        <taxon>Embryophyta</taxon>
        <taxon>Tracheophyta</taxon>
        <taxon>Spermatophyta</taxon>
        <taxon>Magnoliopsida</taxon>
        <taxon>Liliopsida</taxon>
        <taxon>Poales</taxon>
        <taxon>Poaceae</taxon>
        <taxon>BOP clade</taxon>
        <taxon>Oryzoideae</taxon>
        <taxon>Oryzeae</taxon>
        <taxon>Oryzinae</taxon>
        <taxon>Oryza</taxon>
        <taxon>Oryza sativa</taxon>
    </lineage>
</organism>
<evidence type="ECO:0000313" key="3">
    <source>
        <dbReference type="EMBL" id="EEE54704.1"/>
    </source>
</evidence>
<gene>
    <name evidence="3" type="ORF">OsJ_02025</name>
</gene>
<dbReference type="InterPro" id="IPR036691">
    <property type="entry name" value="Endo/exonu/phosph_ase_sf"/>
</dbReference>
<feature type="domain" description="Endonuclease/exonuclease/phosphatase" evidence="2">
    <location>
        <begin position="264"/>
        <end position="433"/>
    </location>
</feature>
<reference evidence="3" key="1">
    <citation type="journal article" date="2005" name="PLoS Biol.">
        <title>The genomes of Oryza sativa: a history of duplications.</title>
        <authorList>
            <person name="Yu J."/>
            <person name="Wang J."/>
            <person name="Lin W."/>
            <person name="Li S."/>
            <person name="Li H."/>
            <person name="Zhou J."/>
            <person name="Ni P."/>
            <person name="Dong W."/>
            <person name="Hu S."/>
            <person name="Zeng C."/>
            <person name="Zhang J."/>
            <person name="Zhang Y."/>
            <person name="Li R."/>
            <person name="Xu Z."/>
            <person name="Li S."/>
            <person name="Li X."/>
            <person name="Zheng H."/>
            <person name="Cong L."/>
            <person name="Lin L."/>
            <person name="Yin J."/>
            <person name="Geng J."/>
            <person name="Li G."/>
            <person name="Shi J."/>
            <person name="Liu J."/>
            <person name="Lv H."/>
            <person name="Li J."/>
            <person name="Wang J."/>
            <person name="Deng Y."/>
            <person name="Ran L."/>
            <person name="Shi X."/>
            <person name="Wang X."/>
            <person name="Wu Q."/>
            <person name="Li C."/>
            <person name="Ren X."/>
            <person name="Wang J."/>
            <person name="Wang X."/>
            <person name="Li D."/>
            <person name="Liu D."/>
            <person name="Zhang X."/>
            <person name="Ji Z."/>
            <person name="Zhao W."/>
            <person name="Sun Y."/>
            <person name="Zhang Z."/>
            <person name="Bao J."/>
            <person name="Han Y."/>
            <person name="Dong L."/>
            <person name="Ji J."/>
            <person name="Chen P."/>
            <person name="Wu S."/>
            <person name="Liu J."/>
            <person name="Xiao Y."/>
            <person name="Bu D."/>
            <person name="Tan J."/>
            <person name="Yang L."/>
            <person name="Ye C."/>
            <person name="Zhang J."/>
            <person name="Xu J."/>
            <person name="Zhou Y."/>
            <person name="Yu Y."/>
            <person name="Zhang B."/>
            <person name="Zhuang S."/>
            <person name="Wei H."/>
            <person name="Liu B."/>
            <person name="Lei M."/>
            <person name="Yu H."/>
            <person name="Li Y."/>
            <person name="Xu H."/>
            <person name="Wei S."/>
            <person name="He X."/>
            <person name="Fang L."/>
            <person name="Zhang Z."/>
            <person name="Zhang Y."/>
            <person name="Huang X."/>
            <person name="Su Z."/>
            <person name="Tong W."/>
            <person name="Li J."/>
            <person name="Tong Z."/>
            <person name="Li S."/>
            <person name="Ye J."/>
            <person name="Wang L."/>
            <person name="Fang L."/>
            <person name="Lei T."/>
            <person name="Chen C."/>
            <person name="Chen H."/>
            <person name="Xu Z."/>
            <person name="Li H."/>
            <person name="Huang H."/>
            <person name="Zhang F."/>
            <person name="Xu H."/>
            <person name="Li N."/>
            <person name="Zhao C."/>
            <person name="Li S."/>
            <person name="Dong L."/>
            <person name="Huang Y."/>
            <person name="Li L."/>
            <person name="Xi Y."/>
            <person name="Qi Q."/>
            <person name="Li W."/>
            <person name="Zhang B."/>
            <person name="Hu W."/>
            <person name="Zhang Y."/>
            <person name="Tian X."/>
            <person name="Jiao Y."/>
            <person name="Liang X."/>
            <person name="Jin J."/>
            <person name="Gao L."/>
            <person name="Zheng W."/>
            <person name="Hao B."/>
            <person name="Liu S."/>
            <person name="Wang W."/>
            <person name="Yuan L."/>
            <person name="Cao M."/>
            <person name="McDermott J."/>
            <person name="Samudrala R."/>
            <person name="Wang J."/>
            <person name="Wong G.K."/>
            <person name="Yang H."/>
        </authorList>
    </citation>
    <scope>NUCLEOTIDE SEQUENCE [LARGE SCALE GENOMIC DNA]</scope>
</reference>
<feature type="region of interest" description="Disordered" evidence="1">
    <location>
        <begin position="132"/>
        <end position="155"/>
    </location>
</feature>
<name>B9EX91_ORYSJ</name>
<evidence type="ECO:0000256" key="1">
    <source>
        <dbReference type="SAM" id="MobiDB-lite"/>
    </source>
</evidence>
<dbReference type="PANTHER" id="PTHR33710:SF83">
    <property type="entry name" value="ENDONUCLEASE_EXONUCLEASE_PHOSPHATASE DOMAIN-CONTAINING PROTEIN"/>
    <property type="match status" value="1"/>
</dbReference>
<dbReference type="Proteomes" id="UP000007752">
    <property type="component" value="Chromosome 1"/>
</dbReference>
<proteinExistence type="predicted"/>